<dbReference type="KEGG" id="ncr:NCU05981"/>
<reference evidence="2 3" key="1">
    <citation type="journal article" date="2003" name="Nature">
        <title>The genome sequence of the filamentous fungus Neurospora crassa.</title>
        <authorList>
            <person name="Galagan J.E."/>
            <person name="Calvo S.E."/>
            <person name="Borkovich K.A."/>
            <person name="Selker E.U."/>
            <person name="Read N.D."/>
            <person name="Jaffe D."/>
            <person name="FitzHugh W."/>
            <person name="Ma L.J."/>
            <person name="Smirnov S."/>
            <person name="Purcell S."/>
            <person name="Rehman B."/>
            <person name="Elkins T."/>
            <person name="Engels R."/>
            <person name="Wang S."/>
            <person name="Nielsen C.B."/>
            <person name="Butler J."/>
            <person name="Endrizzi M."/>
            <person name="Qui D."/>
            <person name="Ianakiev P."/>
            <person name="Bell-Pedersen D."/>
            <person name="Nelson M.A."/>
            <person name="Werner-Washburne M."/>
            <person name="Selitrennikoff C.P."/>
            <person name="Kinsey J.A."/>
            <person name="Braun E.L."/>
            <person name="Zelter A."/>
            <person name="Schulte U."/>
            <person name="Kothe G.O."/>
            <person name="Jedd G."/>
            <person name="Mewes W."/>
            <person name="Staben C."/>
            <person name="Marcotte E."/>
            <person name="Greenberg D."/>
            <person name="Roy A."/>
            <person name="Foley K."/>
            <person name="Naylor J."/>
            <person name="Stange-Thomann N."/>
            <person name="Barrett R."/>
            <person name="Gnerre S."/>
            <person name="Kamal M."/>
            <person name="Kamvysselis M."/>
            <person name="Mauceli E."/>
            <person name="Bielke C."/>
            <person name="Rudd S."/>
            <person name="Frishman D."/>
            <person name="Krystofova S."/>
            <person name="Rasmussen C."/>
            <person name="Metzenberg R.L."/>
            <person name="Perkins D.D."/>
            <person name="Kroken S."/>
            <person name="Cogoni C."/>
            <person name="Macino G."/>
            <person name="Catcheside D."/>
            <person name="Li W."/>
            <person name="Pratt R.J."/>
            <person name="Osmani S.A."/>
            <person name="DeSouza C.P."/>
            <person name="Glass L."/>
            <person name="Orbach M.J."/>
            <person name="Berglund J.A."/>
            <person name="Voelker R."/>
            <person name="Yarden O."/>
            <person name="Plamann M."/>
            <person name="Seiler S."/>
            <person name="Dunlap J."/>
            <person name="Radford A."/>
            <person name="Aramayo R."/>
            <person name="Natvig D.O."/>
            <person name="Alex L.A."/>
            <person name="Mannhaupt G."/>
            <person name="Ebbole D.J."/>
            <person name="Freitag M."/>
            <person name="Paulsen I."/>
            <person name="Sachs M.S."/>
            <person name="Lander E.S."/>
            <person name="Nusbaum C."/>
            <person name="Birren B."/>
        </authorList>
    </citation>
    <scope>NUCLEOTIDE SEQUENCE [LARGE SCALE GENOMIC DNA]</scope>
    <source>
        <strain evidence="3">ATCC 24698 / 74-OR23-1A / CBS 708.71 / DSM 1257 / FGSC 987</strain>
    </source>
</reference>
<dbReference type="InParanoid" id="Q7S215"/>
<evidence type="ECO:0000256" key="1">
    <source>
        <dbReference type="SAM" id="MobiDB-lite"/>
    </source>
</evidence>
<dbReference type="AlphaFoldDB" id="Q7S215"/>
<gene>
    <name evidence="2" type="ORF">NCU05981</name>
</gene>
<organism evidence="2 3">
    <name type="scientific">Neurospora crassa (strain ATCC 24698 / 74-OR23-1A / CBS 708.71 / DSM 1257 / FGSC 987)</name>
    <dbReference type="NCBI Taxonomy" id="367110"/>
    <lineage>
        <taxon>Eukaryota</taxon>
        <taxon>Fungi</taxon>
        <taxon>Dikarya</taxon>
        <taxon>Ascomycota</taxon>
        <taxon>Pezizomycotina</taxon>
        <taxon>Sordariomycetes</taxon>
        <taxon>Sordariomycetidae</taxon>
        <taxon>Sordariales</taxon>
        <taxon>Sordariaceae</taxon>
        <taxon>Neurospora</taxon>
    </lineage>
</organism>
<dbReference type="EMBL" id="CM002241">
    <property type="protein sequence ID" value="EAA29398.1"/>
    <property type="molecule type" value="Genomic_DNA"/>
</dbReference>
<accession>Q7S215</accession>
<sequence length="141" mass="14729">MSRSYRLMCVSQVANSDHEVHDMMSRKKLQDCGISKDATICKAQGPLGRAVLVSVSHTGEHVDVYAACSIASSGKSLPHIPRRPTQYPAEMPTMSSPDSNSPSPSGGPSATDLIMYIGMPLAILGILPLGPGSSACCGIAD</sequence>
<dbReference type="PaxDb" id="5141-EFNCRP00000001605"/>
<feature type="compositionally biased region" description="Low complexity" evidence="1">
    <location>
        <begin position="95"/>
        <end position="109"/>
    </location>
</feature>
<proteinExistence type="predicted"/>
<name>Q7S215_NEUCR</name>
<dbReference type="VEuPathDB" id="FungiDB:NCU05981"/>
<dbReference type="RefSeq" id="XP_958634.1">
    <property type="nucleotide sequence ID" value="XM_953541.1"/>
</dbReference>
<feature type="region of interest" description="Disordered" evidence="1">
    <location>
        <begin position="77"/>
        <end position="109"/>
    </location>
</feature>
<evidence type="ECO:0000313" key="2">
    <source>
        <dbReference type="EMBL" id="EAA29398.1"/>
    </source>
</evidence>
<dbReference type="GeneID" id="3874781"/>
<dbReference type="Proteomes" id="UP000001805">
    <property type="component" value="Chromosome 5, Linkage Group VI"/>
</dbReference>
<dbReference type="HOGENOM" id="CLU_1825801_0_0_1"/>
<keyword evidence="3" id="KW-1185">Reference proteome</keyword>
<evidence type="ECO:0000313" key="3">
    <source>
        <dbReference type="Proteomes" id="UP000001805"/>
    </source>
</evidence>
<protein>
    <submittedName>
        <fullName evidence="2">Uncharacterized protein</fullName>
    </submittedName>
</protein>